<feature type="compositionally biased region" description="Basic and acidic residues" evidence="1">
    <location>
        <begin position="94"/>
        <end position="105"/>
    </location>
</feature>
<feature type="compositionally biased region" description="Polar residues" evidence="1">
    <location>
        <begin position="128"/>
        <end position="141"/>
    </location>
</feature>
<proteinExistence type="predicted"/>
<evidence type="ECO:0000313" key="3">
    <source>
        <dbReference type="EMBL" id="KAL3816211.1"/>
    </source>
</evidence>
<feature type="region of interest" description="Disordered" evidence="1">
    <location>
        <begin position="77"/>
        <end position="141"/>
    </location>
</feature>
<feature type="chain" id="PRO_5044876435" description="Sulfotransferase domain-containing protein" evidence="2">
    <location>
        <begin position="16"/>
        <end position="728"/>
    </location>
</feature>
<comment type="caution">
    <text evidence="3">The sequence shown here is derived from an EMBL/GenBank/DDBJ whole genome shotgun (WGS) entry which is preliminary data.</text>
</comment>
<keyword evidence="2" id="KW-0732">Signal</keyword>
<evidence type="ECO:0000256" key="1">
    <source>
        <dbReference type="SAM" id="MobiDB-lite"/>
    </source>
</evidence>
<accession>A0ABD3RVG5</accession>
<evidence type="ECO:0000313" key="4">
    <source>
        <dbReference type="Proteomes" id="UP001530377"/>
    </source>
</evidence>
<evidence type="ECO:0000256" key="2">
    <source>
        <dbReference type="SAM" id="SignalP"/>
    </source>
</evidence>
<organism evidence="3 4">
    <name type="scientific">Cyclostephanos tholiformis</name>
    <dbReference type="NCBI Taxonomy" id="382380"/>
    <lineage>
        <taxon>Eukaryota</taxon>
        <taxon>Sar</taxon>
        <taxon>Stramenopiles</taxon>
        <taxon>Ochrophyta</taxon>
        <taxon>Bacillariophyta</taxon>
        <taxon>Coscinodiscophyceae</taxon>
        <taxon>Thalassiosirophycidae</taxon>
        <taxon>Stephanodiscales</taxon>
        <taxon>Stephanodiscaceae</taxon>
        <taxon>Cyclostephanos</taxon>
    </lineage>
</organism>
<feature type="signal peptide" evidence="2">
    <location>
        <begin position="1"/>
        <end position="15"/>
    </location>
</feature>
<reference evidence="3 4" key="1">
    <citation type="submission" date="2024-10" db="EMBL/GenBank/DDBJ databases">
        <title>Updated reference genomes for cyclostephanoid diatoms.</title>
        <authorList>
            <person name="Roberts W.R."/>
            <person name="Alverson A.J."/>
        </authorList>
    </citation>
    <scope>NUCLEOTIDE SEQUENCE [LARGE SCALE GENOMIC DNA]</scope>
    <source>
        <strain evidence="3 4">AJA228-03</strain>
    </source>
</reference>
<dbReference type="Proteomes" id="UP001530377">
    <property type="component" value="Unassembled WGS sequence"/>
</dbReference>
<name>A0ABD3RVG5_9STRA</name>
<keyword evidence="4" id="KW-1185">Reference proteome</keyword>
<sequence>MVRAVGLLALLSAGGMDLLRRDSHVTDVAGVVDGRGDGANTFVRGGGGGIAAQVPSVGAVIEGGELVGVVDTRIDVDEQSEGDVSSQYTDNDEDGKISERNKDATDATSVVDESNVKKPEPSKEPVPISTSAGATQPSDSTNPVEQIILLGERHSGADLIADHLIECFDIKVSDTYKRYQHWFQEEDLTKVPENSAVVVAMFRDPYDWVEAMRKEPQHAHDHLLWQSHNDTTNIWNERAIPMGWKEFVTQPWIGQRGSMDKVISRTNRGMNNAICMDFYSFYDAVPCSQNDSLIVEGLGEYKYEYQHDRSERGFSSIIDLRREKILNHLSVADFRGTRAFISLRFEDMDVNGVHELVKRLEETTGLKARCNATRSMAPHRLAQHKIATLEELPDDFIKWMSRFVDWEVESQIGYFRRGGVDAPQKITVEAEHHNATPKMLIESSMTMEPVEKIILLGERHSGTNWITDHLTECFDIKVTNQYKRFKHWFQEEDLTKVPENSAVVVSMFRDPYNWVEAMRVEPHHAHDHLRWYSDRTNLKKGWGWKNYARPMGWKEFVTQPWIGTHGSTDENISGTQGMIDRADCMDSYSFYDAAPCSRNDSLVIEGLGEYKYEYQHDGSERGFSSIIDLRREKILNHLSVANFRGTRAFFPFRFEDLNVYGTGALINSIEDATGLKAKCNATIGKAPRRRLAHKNITKHEELSKDFIKWMNRFVDWEVEGRIGYSKRG</sequence>
<dbReference type="EMBL" id="JALLPB020000160">
    <property type="protein sequence ID" value="KAL3816211.1"/>
    <property type="molecule type" value="Genomic_DNA"/>
</dbReference>
<evidence type="ECO:0008006" key="5">
    <source>
        <dbReference type="Google" id="ProtNLM"/>
    </source>
</evidence>
<gene>
    <name evidence="3" type="ORF">ACHAXA_001267</name>
</gene>
<protein>
    <recommendedName>
        <fullName evidence="5">Sulfotransferase domain-containing protein</fullName>
    </recommendedName>
</protein>
<feature type="compositionally biased region" description="Basic and acidic residues" evidence="1">
    <location>
        <begin position="114"/>
        <end position="123"/>
    </location>
</feature>
<dbReference type="AlphaFoldDB" id="A0ABD3RVG5"/>